<comment type="caution">
    <text evidence="2">The sequence shown here is derived from an EMBL/GenBank/DDBJ whole genome shotgun (WGS) entry which is preliminary data.</text>
</comment>
<dbReference type="SMART" id="SM00128">
    <property type="entry name" value="IPPc"/>
    <property type="match status" value="1"/>
</dbReference>
<reference evidence="2" key="1">
    <citation type="journal article" date="2020" name="Fungal Divers.">
        <title>Resolving the Mortierellaceae phylogeny through synthesis of multi-gene phylogenetics and phylogenomics.</title>
        <authorList>
            <person name="Vandepol N."/>
            <person name="Liber J."/>
            <person name="Desiro A."/>
            <person name="Na H."/>
            <person name="Kennedy M."/>
            <person name="Barry K."/>
            <person name="Grigoriev I.V."/>
            <person name="Miller A.N."/>
            <person name="O'Donnell K."/>
            <person name="Stajich J.E."/>
            <person name="Bonito G."/>
        </authorList>
    </citation>
    <scope>NUCLEOTIDE SEQUENCE</scope>
    <source>
        <strain evidence="2">MES-2147</strain>
    </source>
</reference>
<keyword evidence="3" id="KW-1185">Reference proteome</keyword>
<feature type="domain" description="Inositol polyphosphate-related phosphatase" evidence="1">
    <location>
        <begin position="1"/>
        <end position="141"/>
    </location>
</feature>
<dbReference type="Pfam" id="PF21310">
    <property type="entry name" value="OCRL-like_ASH"/>
    <property type="match status" value="1"/>
</dbReference>
<dbReference type="GO" id="GO:0004439">
    <property type="term" value="F:phosphatidylinositol-4,5-bisphosphate 5-phosphatase activity"/>
    <property type="evidence" value="ECO:0007669"/>
    <property type="project" value="TreeGrafter"/>
</dbReference>
<dbReference type="EMBL" id="JAAAHW010006849">
    <property type="protein sequence ID" value="KAF9954162.1"/>
    <property type="molecule type" value="Genomic_DNA"/>
</dbReference>
<dbReference type="PANTHER" id="PTHR11200">
    <property type="entry name" value="INOSITOL 5-PHOSPHATASE"/>
    <property type="match status" value="1"/>
</dbReference>
<organism evidence="2 3">
    <name type="scientific">Modicella reniformis</name>
    <dbReference type="NCBI Taxonomy" id="1440133"/>
    <lineage>
        <taxon>Eukaryota</taxon>
        <taxon>Fungi</taxon>
        <taxon>Fungi incertae sedis</taxon>
        <taxon>Mucoromycota</taxon>
        <taxon>Mortierellomycotina</taxon>
        <taxon>Mortierellomycetes</taxon>
        <taxon>Mortierellales</taxon>
        <taxon>Mortierellaceae</taxon>
        <taxon>Modicella</taxon>
    </lineage>
</organism>
<dbReference type="AlphaFoldDB" id="A0A9P6LZH7"/>
<dbReference type="Gene3D" id="3.60.10.10">
    <property type="entry name" value="Endonuclease/exonuclease/phosphatase"/>
    <property type="match status" value="1"/>
</dbReference>
<evidence type="ECO:0000313" key="3">
    <source>
        <dbReference type="Proteomes" id="UP000749646"/>
    </source>
</evidence>
<evidence type="ECO:0000313" key="2">
    <source>
        <dbReference type="EMBL" id="KAF9954162.1"/>
    </source>
</evidence>
<dbReference type="OrthoDB" id="7862313at2759"/>
<dbReference type="InterPro" id="IPR048869">
    <property type="entry name" value="OCRL-1_2_ASH"/>
</dbReference>
<gene>
    <name evidence="2" type="ORF">BGZ65_004209</name>
</gene>
<accession>A0A9P6LZH7</accession>
<dbReference type="InterPro" id="IPR036691">
    <property type="entry name" value="Endo/exonu/phosph_ase_sf"/>
</dbReference>
<feature type="non-terminal residue" evidence="2">
    <location>
        <position position="1"/>
    </location>
</feature>
<dbReference type="Pfam" id="PF22669">
    <property type="entry name" value="Exo_endo_phos2"/>
    <property type="match status" value="1"/>
</dbReference>
<evidence type="ECO:0000259" key="1">
    <source>
        <dbReference type="SMART" id="SM00128"/>
    </source>
</evidence>
<dbReference type="InterPro" id="IPR013783">
    <property type="entry name" value="Ig-like_fold"/>
</dbReference>
<name>A0A9P6LZH7_9FUNG</name>
<sequence length="228" mass="26646">MADVGRFMSAYRSHTIWAGDLNYRIGLPEDQVKNYLKAGDYDILLKHDQLAAQQSLFKAFSEFGEPPITFQPTFKYDVGTNTWDSSEKRRVPAYTDRILYRSKDLLKDSVETLFYKSHMELTISDHKPVSALFKLKVKTLLHDKQAEVHQAIVRELDRYENECMPDATISSSNVVFEEIRYLEPKKKQISIRNTGQFPAQYRFKPKLQDERFCKPWIWVNPPAAMIMP</sequence>
<dbReference type="InterPro" id="IPR046985">
    <property type="entry name" value="IP5"/>
</dbReference>
<dbReference type="Proteomes" id="UP000749646">
    <property type="component" value="Unassembled WGS sequence"/>
</dbReference>
<dbReference type="InterPro" id="IPR000300">
    <property type="entry name" value="IPPc"/>
</dbReference>
<dbReference type="Gene3D" id="2.60.40.10">
    <property type="entry name" value="Immunoglobulins"/>
    <property type="match status" value="1"/>
</dbReference>
<dbReference type="PANTHER" id="PTHR11200:SF300">
    <property type="entry name" value="TYPE II INOSITOL 1,4,5-TRISPHOSPHATE 5-PHOSPHATASE"/>
    <property type="match status" value="1"/>
</dbReference>
<dbReference type="SUPFAM" id="SSF56219">
    <property type="entry name" value="DNase I-like"/>
    <property type="match status" value="1"/>
</dbReference>
<proteinExistence type="predicted"/>
<dbReference type="GO" id="GO:0046856">
    <property type="term" value="P:phosphatidylinositol dephosphorylation"/>
    <property type="evidence" value="ECO:0007669"/>
    <property type="project" value="InterPro"/>
</dbReference>
<protein>
    <recommendedName>
        <fullName evidence="1">Inositol polyphosphate-related phosphatase domain-containing protein</fullName>
    </recommendedName>
</protein>